<keyword evidence="3" id="KW-1185">Reference proteome</keyword>
<gene>
    <name evidence="2" type="ORF">QCA50_007919</name>
</gene>
<reference evidence="2 3" key="1">
    <citation type="submission" date="2022-09" db="EMBL/GenBank/DDBJ databases">
        <authorList>
            <person name="Palmer J.M."/>
        </authorList>
    </citation>
    <scope>NUCLEOTIDE SEQUENCE [LARGE SCALE GENOMIC DNA]</scope>
    <source>
        <strain evidence="2 3">DSM 7382</strain>
    </source>
</reference>
<evidence type="ECO:0000313" key="3">
    <source>
        <dbReference type="Proteomes" id="UP001385951"/>
    </source>
</evidence>
<feature type="compositionally biased region" description="Polar residues" evidence="1">
    <location>
        <begin position="295"/>
        <end position="308"/>
    </location>
</feature>
<dbReference type="AlphaFoldDB" id="A0AAW0G6D1"/>
<comment type="caution">
    <text evidence="2">The sequence shown here is derived from an EMBL/GenBank/DDBJ whole genome shotgun (WGS) entry which is preliminary data.</text>
</comment>
<organism evidence="2 3">
    <name type="scientific">Cerrena zonata</name>
    <dbReference type="NCBI Taxonomy" id="2478898"/>
    <lineage>
        <taxon>Eukaryota</taxon>
        <taxon>Fungi</taxon>
        <taxon>Dikarya</taxon>
        <taxon>Basidiomycota</taxon>
        <taxon>Agaricomycotina</taxon>
        <taxon>Agaricomycetes</taxon>
        <taxon>Polyporales</taxon>
        <taxon>Cerrenaceae</taxon>
        <taxon>Cerrena</taxon>
    </lineage>
</organism>
<dbReference type="Proteomes" id="UP001385951">
    <property type="component" value="Unassembled WGS sequence"/>
</dbReference>
<protein>
    <submittedName>
        <fullName evidence="2">Uncharacterized protein</fullName>
    </submittedName>
</protein>
<accession>A0AAW0G6D1</accession>
<sequence length="308" mass="32987">MPNNGSATISGVAILENPRAVDPSKPKTLLFDAFFYLDRENEKCELKPLVALLRYFNGSTPTGPPYDFTGTSICYVNATIGLFQDALYDSIPSTTHQRDSDKGGYHLAGEILKLIPIQNPMREDNQDHEGFNPCHPPAVNVSGIATNISLTSKTFDINIEQYVGLLKEAKISFSASFGSKYANLTKPPLPSAHGAVVTISATVLDSLPVDCPKGEIPAGLSIEIDYISFISNAPPAVPRTPKMEKFTNDGTASSKFAHFRKRSLTANVATGSGVGAQAGPSTSSPTPPPKRNRVTTRSTSQAEKNTEA</sequence>
<name>A0AAW0G6D1_9APHY</name>
<dbReference type="EMBL" id="JASBNA010000009">
    <property type="protein sequence ID" value="KAK7689228.1"/>
    <property type="molecule type" value="Genomic_DNA"/>
</dbReference>
<feature type="region of interest" description="Disordered" evidence="1">
    <location>
        <begin position="267"/>
        <end position="308"/>
    </location>
</feature>
<proteinExistence type="predicted"/>
<evidence type="ECO:0000256" key="1">
    <source>
        <dbReference type="SAM" id="MobiDB-lite"/>
    </source>
</evidence>
<evidence type="ECO:0000313" key="2">
    <source>
        <dbReference type="EMBL" id="KAK7689228.1"/>
    </source>
</evidence>